<dbReference type="PANTHER" id="PTHR11455:SF9">
    <property type="entry name" value="CRYPTOCHROME CIRCADIAN CLOCK 5 ISOFORM X1"/>
    <property type="match status" value="1"/>
</dbReference>
<accession>A0A8S8XD27</accession>
<feature type="binding site" evidence="8">
    <location>
        <begin position="329"/>
        <end position="331"/>
    </location>
    <ligand>
        <name>FAD</name>
        <dbReference type="ChEBI" id="CHEBI:57692"/>
    </ligand>
</feature>
<dbReference type="GO" id="GO:0009416">
    <property type="term" value="P:response to light stimulus"/>
    <property type="evidence" value="ECO:0007669"/>
    <property type="project" value="TreeGrafter"/>
</dbReference>
<keyword evidence="6 10" id="KW-0157">Chromophore</keyword>
<dbReference type="SUPFAM" id="SSF52425">
    <property type="entry name" value="Cryptochrome/photolyase, N-terminal domain"/>
    <property type="match status" value="1"/>
</dbReference>
<dbReference type="GO" id="GO:0000719">
    <property type="term" value="P:photoreactive repair"/>
    <property type="evidence" value="ECO:0007669"/>
    <property type="project" value="UniProtKB-ARBA"/>
</dbReference>
<evidence type="ECO:0000313" key="13">
    <source>
        <dbReference type="Proteomes" id="UP000681075"/>
    </source>
</evidence>
<gene>
    <name evidence="12" type="primary">phrA</name>
    <name evidence="12" type="ORF">TMPK1_14120</name>
</gene>
<dbReference type="Gene3D" id="1.25.40.80">
    <property type="match status" value="1"/>
</dbReference>
<evidence type="ECO:0000259" key="11">
    <source>
        <dbReference type="PROSITE" id="PS51645"/>
    </source>
</evidence>
<evidence type="ECO:0000256" key="3">
    <source>
        <dbReference type="ARBA" id="ARBA00014046"/>
    </source>
</evidence>
<comment type="catalytic activity">
    <reaction evidence="7">
        <text>cyclobutadipyrimidine (in DNA) = 2 pyrimidine residues (in DNA).</text>
        <dbReference type="EC" id="4.1.99.3"/>
    </reaction>
</comment>
<keyword evidence="5 8" id="KW-0274">FAD</keyword>
<dbReference type="InterPro" id="IPR018394">
    <property type="entry name" value="DNA_photolyase_1_CS_C"/>
</dbReference>
<dbReference type="SUPFAM" id="SSF48173">
    <property type="entry name" value="Cryptochrome/photolyase FAD-binding domain"/>
    <property type="match status" value="1"/>
</dbReference>
<dbReference type="EMBL" id="BOPV01000001">
    <property type="protein sequence ID" value="GIL39175.1"/>
    <property type="molecule type" value="Genomic_DNA"/>
</dbReference>
<dbReference type="Gene3D" id="1.10.579.10">
    <property type="entry name" value="DNA Cyclobutane Dipyrimidine Photolyase, subunit A, domain 3"/>
    <property type="match status" value="1"/>
</dbReference>
<evidence type="ECO:0000256" key="7">
    <source>
        <dbReference type="ARBA" id="ARBA00033999"/>
    </source>
</evidence>
<evidence type="ECO:0000256" key="6">
    <source>
        <dbReference type="ARBA" id="ARBA00022991"/>
    </source>
</evidence>
<proteinExistence type="inferred from homology"/>
<organism evidence="12 13">
    <name type="scientific">Roseiterribacter gracilis</name>
    <dbReference type="NCBI Taxonomy" id="2812848"/>
    <lineage>
        <taxon>Bacteria</taxon>
        <taxon>Pseudomonadati</taxon>
        <taxon>Pseudomonadota</taxon>
        <taxon>Alphaproteobacteria</taxon>
        <taxon>Rhodospirillales</taxon>
        <taxon>Roseiterribacteraceae</taxon>
        <taxon>Roseiterribacter</taxon>
    </lineage>
</organism>
<evidence type="ECO:0000256" key="1">
    <source>
        <dbReference type="ARBA" id="ARBA00001932"/>
    </source>
</evidence>
<feature type="site" description="Electron transfer via tryptophanyl radical" evidence="9">
    <location>
        <position position="316"/>
    </location>
</feature>
<dbReference type="GO" id="GO:0003904">
    <property type="term" value="F:deoxyribodipyrimidine photo-lyase activity"/>
    <property type="evidence" value="ECO:0007669"/>
    <property type="project" value="UniProtKB-EC"/>
</dbReference>
<keyword evidence="13" id="KW-1185">Reference proteome</keyword>
<sequence length="434" mass="48601">MHDEASEWAPGGASRWWLHHSLASLSADLAKKNIPLVLRRGRADRIVPALVRDVEAGAVFWNRCYEPHAIARDKALKASLQADGIEVSSFNASLLREPWTIETKSGGPFKVFTPFWRALLSQGDPPPPRAAIAAQRATIDAPPSDALALLPTKPDWAGGLRDDWEVGEKAAQDRLDEFCEHLLQGYSTTRNLPATDGTSRLSPHLHFGEISPRRIFHRARAAGVDAETFLKELGWREFSYHLLFHFPTLPVTPLYPRFEKFPWRTSQSDLRAWQRGQTGYPLVDAGMRQLWQTGWMHNRVRMVVASFLIKHLLLDWRDGERWFWDTLVDADLASNAASWQWVAGSGADAAPYVRVFNPTLQGEKFDADGAYVRRFVPELAKLPAKWIHDPSAAPDDVLQAAGVVLGKTYPTPIVAHKQARSRALAAFEATKETA</sequence>
<dbReference type="GO" id="GO:0071949">
    <property type="term" value="F:FAD binding"/>
    <property type="evidence" value="ECO:0007669"/>
    <property type="project" value="TreeGrafter"/>
</dbReference>
<dbReference type="Proteomes" id="UP000681075">
    <property type="component" value="Unassembled WGS sequence"/>
</dbReference>
<protein>
    <recommendedName>
        <fullName evidence="3">Deoxyribodipyrimidine photo-lyase</fullName>
        <ecNumber evidence="2">4.1.99.3</ecNumber>
    </recommendedName>
</protein>
<dbReference type="Gene3D" id="3.40.50.620">
    <property type="entry name" value="HUPs"/>
    <property type="match status" value="1"/>
</dbReference>
<evidence type="ECO:0000313" key="12">
    <source>
        <dbReference type="EMBL" id="GIL39175.1"/>
    </source>
</evidence>
<keyword evidence="4 8" id="KW-0285">Flavoprotein</keyword>
<dbReference type="EC" id="4.1.99.3" evidence="2"/>
<evidence type="ECO:0000256" key="8">
    <source>
        <dbReference type="PIRSR" id="PIRSR602081-1"/>
    </source>
</evidence>
<dbReference type="PROSITE" id="PS51645">
    <property type="entry name" value="PHR_CRY_ALPHA_BETA"/>
    <property type="match status" value="1"/>
</dbReference>
<evidence type="ECO:0000256" key="2">
    <source>
        <dbReference type="ARBA" id="ARBA00013149"/>
    </source>
</evidence>
<reference evidence="12" key="1">
    <citation type="submission" date="2021-02" db="EMBL/GenBank/DDBJ databases">
        <title>Genome sequence of Rhodospirillales sp. strain TMPK1 isolated from soil.</title>
        <authorList>
            <person name="Nakai R."/>
            <person name="Kusada H."/>
            <person name="Tamaki H."/>
        </authorList>
    </citation>
    <scope>NUCLEOTIDE SEQUENCE</scope>
    <source>
        <strain evidence="12">TMPK1</strain>
    </source>
</reference>
<dbReference type="InterPro" id="IPR036155">
    <property type="entry name" value="Crypto/Photolyase_N_sf"/>
</dbReference>
<dbReference type="Pfam" id="PF03441">
    <property type="entry name" value="FAD_binding_7"/>
    <property type="match status" value="1"/>
</dbReference>
<dbReference type="PROSITE" id="PS00394">
    <property type="entry name" value="DNA_PHOTOLYASES_1_1"/>
    <property type="match status" value="1"/>
</dbReference>
<dbReference type="InterPro" id="IPR002081">
    <property type="entry name" value="Cryptochrome/DNA_photolyase_1"/>
</dbReference>
<dbReference type="PROSITE" id="PS00691">
    <property type="entry name" value="DNA_PHOTOLYASES_1_2"/>
    <property type="match status" value="1"/>
</dbReference>
<evidence type="ECO:0000256" key="9">
    <source>
        <dbReference type="PIRSR" id="PIRSR602081-2"/>
    </source>
</evidence>
<dbReference type="PANTHER" id="PTHR11455">
    <property type="entry name" value="CRYPTOCHROME"/>
    <property type="match status" value="1"/>
</dbReference>
<dbReference type="InterPro" id="IPR036134">
    <property type="entry name" value="Crypto/Photolyase_FAD-like_sf"/>
</dbReference>
<dbReference type="GO" id="GO:0003677">
    <property type="term" value="F:DNA binding"/>
    <property type="evidence" value="ECO:0007669"/>
    <property type="project" value="TreeGrafter"/>
</dbReference>
<dbReference type="AlphaFoldDB" id="A0A8S8XD27"/>
<comment type="cofactor">
    <cofactor evidence="1">
        <name>(6R)-5,10-methylene-5,6,7,8-tetrahydrofolate</name>
        <dbReference type="ChEBI" id="CHEBI:15636"/>
    </cofactor>
</comment>
<comment type="caution">
    <text evidence="12">The sequence shown here is derived from an EMBL/GenBank/DDBJ whole genome shotgun (WGS) entry which is preliminary data.</text>
</comment>
<feature type="site" description="Electron transfer via tryptophanyl radical" evidence="9">
    <location>
        <position position="339"/>
    </location>
</feature>
<dbReference type="PRINTS" id="PR00147">
    <property type="entry name" value="DNAPHOTLYASE"/>
</dbReference>
<dbReference type="Pfam" id="PF00875">
    <property type="entry name" value="DNA_photolyase"/>
    <property type="match status" value="1"/>
</dbReference>
<dbReference type="InterPro" id="IPR014729">
    <property type="entry name" value="Rossmann-like_a/b/a_fold"/>
</dbReference>
<feature type="binding site" evidence="8">
    <location>
        <position position="229"/>
    </location>
    <ligand>
        <name>FAD</name>
        <dbReference type="ChEBI" id="CHEBI:57692"/>
    </ligand>
</feature>
<feature type="site" description="Electron transfer via tryptophanyl radical" evidence="9">
    <location>
        <position position="263"/>
    </location>
</feature>
<evidence type="ECO:0000256" key="4">
    <source>
        <dbReference type="ARBA" id="ARBA00022630"/>
    </source>
</evidence>
<name>A0A8S8XD27_9PROT</name>
<dbReference type="InterPro" id="IPR006050">
    <property type="entry name" value="DNA_photolyase_N"/>
</dbReference>
<feature type="binding site" evidence="8">
    <location>
        <position position="186"/>
    </location>
    <ligand>
        <name>FAD</name>
        <dbReference type="ChEBI" id="CHEBI:57692"/>
    </ligand>
</feature>
<comment type="cofactor">
    <cofactor evidence="8">
        <name>FAD</name>
        <dbReference type="ChEBI" id="CHEBI:57692"/>
    </cofactor>
    <text evidence="8">Binds 1 FAD per subunit.</text>
</comment>
<feature type="domain" description="Photolyase/cryptochrome alpha/beta" evidence="11">
    <location>
        <begin position="1"/>
        <end position="95"/>
    </location>
</feature>
<comment type="similarity">
    <text evidence="10">Belongs to the DNA photolyase family.</text>
</comment>
<feature type="binding site" evidence="8">
    <location>
        <begin position="198"/>
        <end position="202"/>
    </location>
    <ligand>
        <name>FAD</name>
        <dbReference type="ChEBI" id="CHEBI:57692"/>
    </ligand>
</feature>
<evidence type="ECO:0000256" key="5">
    <source>
        <dbReference type="ARBA" id="ARBA00022827"/>
    </source>
</evidence>
<dbReference type="InterPro" id="IPR005101">
    <property type="entry name" value="Cryptochr/Photolyase_FAD-bd"/>
</dbReference>
<dbReference type="FunFam" id="1.10.579.10:FF:000003">
    <property type="entry name" value="Deoxyribodipyrimidine photo-lyase"/>
    <property type="match status" value="1"/>
</dbReference>
<evidence type="ECO:0000256" key="10">
    <source>
        <dbReference type="RuleBase" id="RU004182"/>
    </source>
</evidence>